<organism evidence="4 5">
    <name type="scientific">Collybiopsis luxurians FD-317 M1</name>
    <dbReference type="NCBI Taxonomy" id="944289"/>
    <lineage>
        <taxon>Eukaryota</taxon>
        <taxon>Fungi</taxon>
        <taxon>Dikarya</taxon>
        <taxon>Basidiomycota</taxon>
        <taxon>Agaricomycotina</taxon>
        <taxon>Agaricomycetes</taxon>
        <taxon>Agaricomycetidae</taxon>
        <taxon>Agaricales</taxon>
        <taxon>Marasmiineae</taxon>
        <taxon>Omphalotaceae</taxon>
        <taxon>Collybiopsis</taxon>
        <taxon>Collybiopsis luxurians</taxon>
    </lineage>
</organism>
<proteinExistence type="predicted"/>
<keyword evidence="1" id="KW-0863">Zinc-finger</keyword>
<keyword evidence="1" id="KW-0862">Zinc</keyword>
<evidence type="ECO:0000256" key="1">
    <source>
        <dbReference type="PROSITE-ProRule" id="PRU00047"/>
    </source>
</evidence>
<feature type="compositionally biased region" description="Gly residues" evidence="2">
    <location>
        <begin position="236"/>
        <end position="253"/>
    </location>
</feature>
<dbReference type="Proteomes" id="UP000053593">
    <property type="component" value="Unassembled WGS sequence"/>
</dbReference>
<dbReference type="AlphaFoldDB" id="A0A0D0BYE8"/>
<evidence type="ECO:0000313" key="4">
    <source>
        <dbReference type="EMBL" id="KIK50427.1"/>
    </source>
</evidence>
<dbReference type="EMBL" id="KN834903">
    <property type="protein sequence ID" value="KIK50427.1"/>
    <property type="molecule type" value="Genomic_DNA"/>
</dbReference>
<feature type="region of interest" description="Disordered" evidence="2">
    <location>
        <begin position="439"/>
        <end position="518"/>
    </location>
</feature>
<evidence type="ECO:0000259" key="3">
    <source>
        <dbReference type="PROSITE" id="PS50158"/>
    </source>
</evidence>
<name>A0A0D0BYE8_9AGAR</name>
<dbReference type="GO" id="GO:0003676">
    <property type="term" value="F:nucleic acid binding"/>
    <property type="evidence" value="ECO:0007669"/>
    <property type="project" value="InterPro"/>
</dbReference>
<keyword evidence="1" id="KW-0479">Metal-binding</keyword>
<dbReference type="SMART" id="SM00343">
    <property type="entry name" value="ZnF_C2HC"/>
    <property type="match status" value="1"/>
</dbReference>
<sequence length="620" mass="67900">MLMSAINPRDKDIHLVKQYKERIHGDVGGSWIIRAQMESVTDELEAAMTTGDPHTSLETQTKQEIFSPRAEHLQAGSSKVCIGGEIPLDAALQLERWAARDKYAILTTHFANETHPVGQYPEQTVTEPDLGCSLWPNHLGFRTDGLTYHRRETPEAFHENNQLEGLGWNARGLILETWPELVNSKTNGRRQDQVSTYRGYGVAGAPGGPPYGGVMQTGGISGRNLERERGSSNGSFRGGSGGGGPGGPGGPGSPGGPPNDPDDWGLNHNAYWHPANGWVAVQGPRGERGEPSPAGQDMMKLNLKKPDPFNGSDRWKWEPFLLQVCRTFMAKPTIYENNSDKIGFAVLYLTGAAATHYNNLPKQEEAGIPVPALCTWIDFVVEFTLYFGLFDPAQDAQEYAFKMGYNDTALNYSQWVQQFQELDNSICATNAAHSRGGNSGFGMYNPMAPLNPQNSNLQQGSNNNNPQQAGGQQGRNQDNISGTVYGQPEDFASASSQNGNSGEGLENQGGNNRVSKNPGDEEFLWAIQAARTPEQVEEFCQCCKLGLCYNCGGSDHIDKDCKNWENWDPPKNGTLSINNQRSDQLRAATFTLEGDPPNDEIWNIEIENNLGKAEGIPETH</sequence>
<feature type="compositionally biased region" description="Low complexity" evidence="2">
    <location>
        <begin position="448"/>
        <end position="477"/>
    </location>
</feature>
<dbReference type="GO" id="GO:0008270">
    <property type="term" value="F:zinc ion binding"/>
    <property type="evidence" value="ECO:0007669"/>
    <property type="project" value="UniProtKB-KW"/>
</dbReference>
<evidence type="ECO:0000313" key="5">
    <source>
        <dbReference type="Proteomes" id="UP000053593"/>
    </source>
</evidence>
<dbReference type="OrthoDB" id="2933905at2759"/>
<reference evidence="4 5" key="1">
    <citation type="submission" date="2014-04" db="EMBL/GenBank/DDBJ databases">
        <title>Evolutionary Origins and Diversification of the Mycorrhizal Mutualists.</title>
        <authorList>
            <consortium name="DOE Joint Genome Institute"/>
            <consortium name="Mycorrhizal Genomics Consortium"/>
            <person name="Kohler A."/>
            <person name="Kuo A."/>
            <person name="Nagy L.G."/>
            <person name="Floudas D."/>
            <person name="Copeland A."/>
            <person name="Barry K.W."/>
            <person name="Cichocki N."/>
            <person name="Veneault-Fourrey C."/>
            <person name="LaButti K."/>
            <person name="Lindquist E.A."/>
            <person name="Lipzen A."/>
            <person name="Lundell T."/>
            <person name="Morin E."/>
            <person name="Murat C."/>
            <person name="Riley R."/>
            <person name="Ohm R."/>
            <person name="Sun H."/>
            <person name="Tunlid A."/>
            <person name="Henrissat B."/>
            <person name="Grigoriev I.V."/>
            <person name="Hibbett D.S."/>
            <person name="Martin F."/>
        </authorList>
    </citation>
    <scope>NUCLEOTIDE SEQUENCE [LARGE SCALE GENOMIC DNA]</scope>
    <source>
        <strain evidence="4 5">FD-317 M1</strain>
    </source>
</reference>
<feature type="region of interest" description="Disordered" evidence="2">
    <location>
        <begin position="199"/>
        <end position="300"/>
    </location>
</feature>
<protein>
    <recommendedName>
        <fullName evidence="3">CCHC-type domain-containing protein</fullName>
    </recommendedName>
</protein>
<feature type="domain" description="CCHC-type" evidence="3">
    <location>
        <begin position="548"/>
        <end position="563"/>
    </location>
</feature>
<dbReference type="HOGENOM" id="CLU_013812_2_0_1"/>
<gene>
    <name evidence="4" type="ORF">GYMLUDRAFT_252996</name>
</gene>
<evidence type="ECO:0000256" key="2">
    <source>
        <dbReference type="SAM" id="MobiDB-lite"/>
    </source>
</evidence>
<dbReference type="InterPro" id="IPR001878">
    <property type="entry name" value="Znf_CCHC"/>
</dbReference>
<accession>A0A0D0BYE8</accession>
<dbReference type="PROSITE" id="PS50158">
    <property type="entry name" value="ZF_CCHC"/>
    <property type="match status" value="1"/>
</dbReference>
<keyword evidence="5" id="KW-1185">Reference proteome</keyword>